<dbReference type="AlphaFoldDB" id="A0AAW2FUJ9"/>
<feature type="compositionally biased region" description="Low complexity" evidence="1">
    <location>
        <begin position="144"/>
        <end position="157"/>
    </location>
</feature>
<feature type="region of interest" description="Disordered" evidence="1">
    <location>
        <begin position="586"/>
        <end position="626"/>
    </location>
</feature>
<sequence length="932" mass="106479">MKGSKTNALSPELEHGMILNLASPGEENFLPYQFKLPGTSKQYPRKNKFRLKYKINNWSFDTSRNNSLHSPNSSLDYNPCYTYNSSIRILSRSAKIMRALSSTHNSFRHENVGIRKLLNFDSTPSPKENSSYESSLIDPDTPLTALNSSLSDSTDSNVPTVESIDENQNQTPQNRKHVRINKANMEESPHGQSRTSYIMSLLEKERTDTNANHGRGLPSLCSFNQLDRSNGSCRVIIASTPRNLAQEFEQEVPSDRPHTPENIINVIPESISAIKKSHKKEKLYCHEEQSSTQRTDVLLKRDSSSTMIESSKIDVAGETNVTSESESQKKYKSIKRTLIYNVNNECLNTTSESDNGIQYETSIETDSLESGFEQIESDEMLNIESESHEKNMQIDENDKKNEGSSKEDVCAVSRLSLLEESSGICNVNVTNEKVLTSPESSSHSSQDAHKVVTPENHINMLKHVLTESIKKSHKKIKHGNRKKLFNRTDAHEEMELEKSAMSLDNVCNDDNQDIKNQTVDTTCSSSPCNLEFNRPNTPENVNSSRLLLHDFDSVKKSHKKDKRSKRTYSFAERYDREYQKKNNLLQRNEENNVSRISHRNESFGLQETPDASPKEKKKSRSMLYSSTPKMKNDFTSLGCNNIDEFKIYTPIKKPILLTVTNYLPTDELLLQEDESVQRRTTSKEIDYSRCITPIARFKELRKNEEIASKRDNTTGCKTDTSIPQVVDTANVEDKNGRSTPINMSTMELLYNKDSIKKSHKKDKHNHSKRPTSEKKRLYMQESEHHVNFVSNEKMLDECAALSLKHRADNCSTKVRCTLREKENVNNTKTIDYDDPQPSTSREADNIENTKNISISKFLNSTPPNSSSVMNLMKLRYTTSIKKSHKKERDMNAQTKYIFMDQEHELSDDGSIFDEEDKLNFMDINDNSTETKI</sequence>
<feature type="compositionally biased region" description="Basic residues" evidence="1">
    <location>
        <begin position="757"/>
        <end position="769"/>
    </location>
</feature>
<feature type="region of interest" description="Disordered" evidence="1">
    <location>
        <begin position="755"/>
        <end position="775"/>
    </location>
</feature>
<organism evidence="2 3">
    <name type="scientific">Cardiocondyla obscurior</name>
    <dbReference type="NCBI Taxonomy" id="286306"/>
    <lineage>
        <taxon>Eukaryota</taxon>
        <taxon>Metazoa</taxon>
        <taxon>Ecdysozoa</taxon>
        <taxon>Arthropoda</taxon>
        <taxon>Hexapoda</taxon>
        <taxon>Insecta</taxon>
        <taxon>Pterygota</taxon>
        <taxon>Neoptera</taxon>
        <taxon>Endopterygota</taxon>
        <taxon>Hymenoptera</taxon>
        <taxon>Apocrita</taxon>
        <taxon>Aculeata</taxon>
        <taxon>Formicoidea</taxon>
        <taxon>Formicidae</taxon>
        <taxon>Myrmicinae</taxon>
        <taxon>Cardiocondyla</taxon>
    </lineage>
</organism>
<gene>
    <name evidence="2" type="ORF">PUN28_007744</name>
</gene>
<feature type="region of interest" description="Disordered" evidence="1">
    <location>
        <begin position="387"/>
        <end position="406"/>
    </location>
</feature>
<dbReference type="Proteomes" id="UP001430953">
    <property type="component" value="Unassembled WGS sequence"/>
</dbReference>
<proteinExistence type="predicted"/>
<evidence type="ECO:0000313" key="2">
    <source>
        <dbReference type="EMBL" id="KAL0119458.1"/>
    </source>
</evidence>
<dbReference type="EMBL" id="JADYXP020000007">
    <property type="protein sequence ID" value="KAL0119458.1"/>
    <property type="molecule type" value="Genomic_DNA"/>
</dbReference>
<feature type="region of interest" description="Disordered" evidence="1">
    <location>
        <begin position="119"/>
        <end position="176"/>
    </location>
</feature>
<protein>
    <submittedName>
        <fullName evidence="2">Uncharacterized protein</fullName>
    </submittedName>
</protein>
<feature type="compositionally biased region" description="Polar residues" evidence="1">
    <location>
        <begin position="120"/>
        <end position="134"/>
    </location>
</feature>
<comment type="caution">
    <text evidence="2">The sequence shown here is derived from an EMBL/GenBank/DDBJ whole genome shotgun (WGS) entry which is preliminary data.</text>
</comment>
<accession>A0AAW2FUJ9</accession>
<name>A0AAW2FUJ9_9HYME</name>
<evidence type="ECO:0000256" key="1">
    <source>
        <dbReference type="SAM" id="MobiDB-lite"/>
    </source>
</evidence>
<reference evidence="2 3" key="1">
    <citation type="submission" date="2023-03" db="EMBL/GenBank/DDBJ databases">
        <title>High recombination rates correlate with genetic variation in Cardiocondyla obscurior ants.</title>
        <authorList>
            <person name="Errbii M."/>
        </authorList>
    </citation>
    <scope>NUCLEOTIDE SEQUENCE [LARGE SCALE GENOMIC DNA]</scope>
    <source>
        <strain evidence="2">Alpha-2009</strain>
        <tissue evidence="2">Whole body</tissue>
    </source>
</reference>
<keyword evidence="3" id="KW-1185">Reference proteome</keyword>
<evidence type="ECO:0000313" key="3">
    <source>
        <dbReference type="Proteomes" id="UP001430953"/>
    </source>
</evidence>